<keyword evidence="3" id="KW-1185">Reference proteome</keyword>
<dbReference type="RefSeq" id="WP_323296129.1">
    <property type="nucleotide sequence ID" value="NZ_JAYFUM010000007.1"/>
</dbReference>
<dbReference type="EC" id="3.4.22.-" evidence="2"/>
<comment type="caution">
    <text evidence="2">The sequence shown here is derived from an EMBL/GenBank/DDBJ whole genome shotgun (WGS) entry which is preliminary data.</text>
</comment>
<protein>
    <submittedName>
        <fullName evidence="2">Caspase family protein</fullName>
        <ecNumber evidence="2">3.4.22.-</ecNumber>
    </submittedName>
</protein>
<feature type="domain" description="Caspase family p20" evidence="1">
    <location>
        <begin position="128"/>
        <end position="259"/>
    </location>
</feature>
<gene>
    <name evidence="2" type="ORF">VB248_07515</name>
</gene>
<dbReference type="PANTHER" id="PTHR22576:SF37">
    <property type="entry name" value="MUCOSA-ASSOCIATED LYMPHOID TISSUE LYMPHOMA TRANSLOCATION PROTEIN 1"/>
    <property type="match status" value="1"/>
</dbReference>
<evidence type="ECO:0000313" key="2">
    <source>
        <dbReference type="EMBL" id="MEA5138975.1"/>
    </source>
</evidence>
<dbReference type="InterPro" id="IPR029030">
    <property type="entry name" value="Caspase-like_dom_sf"/>
</dbReference>
<proteinExistence type="predicted"/>
<dbReference type="GO" id="GO:0016787">
    <property type="term" value="F:hydrolase activity"/>
    <property type="evidence" value="ECO:0007669"/>
    <property type="project" value="UniProtKB-KW"/>
</dbReference>
<sequence>MKHKYLQILFYFIFPIAVLGQIKINTIQLKEVKWFQPVLLDANNIYITNVNQITVECKAICLVTLQKEDFSVWVDNKLIKGESECLNNQFKAVIEISKDENHEIYIAVTKGQTTVKTSILNISRPPKKKRIALLIGNSKYQYGTSLGNNPINDANDMGERLKSLGFEATVIINANLQTIKESIKLFQIKVKDAEIATFFYAGHGVEIDGKKYIIPVDAELKSPIDARDDAYNIETLFDRLQSGGAIHNLIILDACRDDPFRAQELSYSNTSRGWSNVSRGFTPIELEKTDNGNTYLAMATSWGKKAQNGDGRNGVYTANLLKNLRAGERLEKVFDKTGINVKEETQQKQNPQFIKEISLDREFTF</sequence>
<dbReference type="InterPro" id="IPR001309">
    <property type="entry name" value="Pept_C14_p20"/>
</dbReference>
<name>A0ABU5Q7Z7_9BACT</name>
<dbReference type="PANTHER" id="PTHR22576">
    <property type="entry name" value="MUCOSA ASSOCIATED LYMPHOID TISSUE LYMPHOMA TRANSLOCATION PROTEIN 1/PARACASPASE"/>
    <property type="match status" value="1"/>
</dbReference>
<keyword evidence="2" id="KW-0378">Hydrolase</keyword>
<dbReference type="EMBL" id="JAYFUM010000007">
    <property type="protein sequence ID" value="MEA5138975.1"/>
    <property type="molecule type" value="Genomic_DNA"/>
</dbReference>
<evidence type="ECO:0000259" key="1">
    <source>
        <dbReference type="PROSITE" id="PS50208"/>
    </source>
</evidence>
<organism evidence="2 3">
    <name type="scientific">Arcicella rigui</name>
    <dbReference type="NCBI Taxonomy" id="797020"/>
    <lineage>
        <taxon>Bacteria</taxon>
        <taxon>Pseudomonadati</taxon>
        <taxon>Bacteroidota</taxon>
        <taxon>Cytophagia</taxon>
        <taxon>Cytophagales</taxon>
        <taxon>Flectobacillaceae</taxon>
        <taxon>Arcicella</taxon>
    </lineage>
</organism>
<dbReference type="SUPFAM" id="SSF52129">
    <property type="entry name" value="Caspase-like"/>
    <property type="match status" value="1"/>
</dbReference>
<reference evidence="2 3" key="1">
    <citation type="submission" date="2023-12" db="EMBL/GenBank/DDBJ databases">
        <title>Novel species of the genus Arcicella isolated from rivers.</title>
        <authorList>
            <person name="Lu H."/>
        </authorList>
    </citation>
    <scope>NUCLEOTIDE SEQUENCE [LARGE SCALE GENOMIC DNA]</scope>
    <source>
        <strain evidence="2 3">KCTC 23307</strain>
    </source>
</reference>
<dbReference type="InterPro" id="IPR011600">
    <property type="entry name" value="Pept_C14_caspase"/>
</dbReference>
<dbReference type="PROSITE" id="PS50208">
    <property type="entry name" value="CASPASE_P20"/>
    <property type="match status" value="1"/>
</dbReference>
<accession>A0ABU5Q7Z7</accession>
<evidence type="ECO:0000313" key="3">
    <source>
        <dbReference type="Proteomes" id="UP001302949"/>
    </source>
</evidence>
<dbReference type="Gene3D" id="3.40.50.1460">
    <property type="match status" value="1"/>
</dbReference>
<dbReference type="InterPro" id="IPR052039">
    <property type="entry name" value="Caspase-related_regulators"/>
</dbReference>
<dbReference type="Pfam" id="PF00656">
    <property type="entry name" value="Peptidase_C14"/>
    <property type="match status" value="1"/>
</dbReference>
<dbReference type="Proteomes" id="UP001302949">
    <property type="component" value="Unassembled WGS sequence"/>
</dbReference>